<dbReference type="InterPro" id="IPR001208">
    <property type="entry name" value="MCM_dom"/>
</dbReference>
<proteinExistence type="inferred from homology"/>
<dbReference type="SMART" id="SM00382">
    <property type="entry name" value="AAA"/>
    <property type="match status" value="1"/>
</dbReference>
<dbReference type="InterPro" id="IPR012340">
    <property type="entry name" value="NA-bd_OB-fold"/>
</dbReference>
<dbReference type="Pfam" id="PF00493">
    <property type="entry name" value="MCM"/>
    <property type="match status" value="1"/>
</dbReference>
<dbReference type="InterPro" id="IPR011989">
    <property type="entry name" value="ARM-like"/>
</dbReference>
<dbReference type="Gene3D" id="3.40.50.300">
    <property type="entry name" value="P-loop containing nucleotide triphosphate hydrolases"/>
    <property type="match status" value="1"/>
</dbReference>
<reference evidence="7 8" key="1">
    <citation type="submission" date="2024-02" db="EMBL/GenBank/DDBJ databases">
        <authorList>
            <person name="Chen Y."/>
            <person name="Shah S."/>
            <person name="Dougan E. K."/>
            <person name="Thang M."/>
            <person name="Chan C."/>
        </authorList>
    </citation>
    <scope>NUCLEOTIDE SEQUENCE [LARGE SCALE GENOMIC DNA]</scope>
</reference>
<dbReference type="EMBL" id="CAXAMN010025073">
    <property type="protein sequence ID" value="CAK9092442.1"/>
    <property type="molecule type" value="Genomic_DNA"/>
</dbReference>
<dbReference type="Gene3D" id="2.20.28.10">
    <property type="match status" value="1"/>
</dbReference>
<evidence type="ECO:0000259" key="6">
    <source>
        <dbReference type="PROSITE" id="PS50051"/>
    </source>
</evidence>
<dbReference type="InterPro" id="IPR016024">
    <property type="entry name" value="ARM-type_fold"/>
</dbReference>
<evidence type="ECO:0000256" key="3">
    <source>
        <dbReference type="ARBA" id="ARBA00023125"/>
    </source>
</evidence>
<dbReference type="Proteomes" id="UP001642484">
    <property type="component" value="Unassembled WGS sequence"/>
</dbReference>
<keyword evidence="2 4" id="KW-0067">ATP-binding</keyword>
<accession>A0ABP0QVW5</accession>
<dbReference type="InterPro" id="IPR031327">
    <property type="entry name" value="MCM"/>
</dbReference>
<keyword evidence="8" id="KW-1185">Reference proteome</keyword>
<dbReference type="Gene3D" id="1.25.10.10">
    <property type="entry name" value="Leucine-rich Repeat Variant"/>
    <property type="match status" value="4"/>
</dbReference>
<dbReference type="InterPro" id="IPR027417">
    <property type="entry name" value="P-loop_NTPase"/>
</dbReference>
<dbReference type="PANTHER" id="PTHR11630">
    <property type="entry name" value="DNA REPLICATION LICENSING FACTOR MCM FAMILY MEMBER"/>
    <property type="match status" value="1"/>
</dbReference>
<evidence type="ECO:0000256" key="5">
    <source>
        <dbReference type="SAM" id="MobiDB-lite"/>
    </source>
</evidence>
<organism evidence="7 8">
    <name type="scientific">Durusdinium trenchii</name>
    <dbReference type="NCBI Taxonomy" id="1381693"/>
    <lineage>
        <taxon>Eukaryota</taxon>
        <taxon>Sar</taxon>
        <taxon>Alveolata</taxon>
        <taxon>Dinophyceae</taxon>
        <taxon>Suessiales</taxon>
        <taxon>Symbiodiniaceae</taxon>
        <taxon>Durusdinium</taxon>
    </lineage>
</organism>
<dbReference type="InterPro" id="IPR004155">
    <property type="entry name" value="PBS_lyase_HEAT"/>
</dbReference>
<protein>
    <recommendedName>
        <fullName evidence="6">MCM C-terminal AAA(+) ATPase domain-containing protein</fullName>
    </recommendedName>
</protein>
<name>A0ABP0QVW5_9DINO</name>
<dbReference type="SMART" id="SM00350">
    <property type="entry name" value="MCM"/>
    <property type="match status" value="1"/>
</dbReference>
<comment type="similarity">
    <text evidence="4">Belongs to the MCM family.</text>
</comment>
<dbReference type="Pfam" id="PF17207">
    <property type="entry name" value="MCM_OB"/>
    <property type="match status" value="1"/>
</dbReference>
<dbReference type="Gene3D" id="2.40.50.140">
    <property type="entry name" value="Nucleic acid-binding proteins"/>
    <property type="match status" value="1"/>
</dbReference>
<dbReference type="InterPro" id="IPR003593">
    <property type="entry name" value="AAA+_ATPase"/>
</dbReference>
<dbReference type="Pfam" id="PF17855">
    <property type="entry name" value="MCM_lid"/>
    <property type="match status" value="1"/>
</dbReference>
<dbReference type="PROSITE" id="PS50051">
    <property type="entry name" value="MCM_2"/>
    <property type="match status" value="1"/>
</dbReference>
<feature type="domain" description="MCM C-terminal AAA(+) ATPase" evidence="6">
    <location>
        <begin position="312"/>
        <end position="521"/>
    </location>
</feature>
<dbReference type="InterPro" id="IPR033762">
    <property type="entry name" value="MCM_OB"/>
</dbReference>
<feature type="region of interest" description="Disordered" evidence="5">
    <location>
        <begin position="527"/>
        <end position="551"/>
    </location>
</feature>
<keyword evidence="1 4" id="KW-0547">Nucleotide-binding</keyword>
<evidence type="ECO:0000313" key="7">
    <source>
        <dbReference type="EMBL" id="CAK9092442.1"/>
    </source>
</evidence>
<dbReference type="PRINTS" id="PR01657">
    <property type="entry name" value="MCMFAMILY"/>
</dbReference>
<dbReference type="SUPFAM" id="SSF50249">
    <property type="entry name" value="Nucleic acid-binding proteins"/>
    <property type="match status" value="1"/>
</dbReference>
<dbReference type="Pfam" id="PF13646">
    <property type="entry name" value="HEAT_2"/>
    <property type="match status" value="3"/>
</dbReference>
<dbReference type="SUPFAM" id="SSF48371">
    <property type="entry name" value="ARM repeat"/>
    <property type="match status" value="1"/>
</dbReference>
<dbReference type="CDD" id="cd17706">
    <property type="entry name" value="MCM"/>
    <property type="match status" value="1"/>
</dbReference>
<evidence type="ECO:0000256" key="1">
    <source>
        <dbReference type="ARBA" id="ARBA00022741"/>
    </source>
</evidence>
<dbReference type="SUPFAM" id="SSF52540">
    <property type="entry name" value="P-loop containing nucleoside triphosphate hydrolases"/>
    <property type="match status" value="1"/>
</dbReference>
<dbReference type="SMART" id="SM00567">
    <property type="entry name" value="EZ_HEAT"/>
    <property type="match status" value="7"/>
</dbReference>
<evidence type="ECO:0000313" key="8">
    <source>
        <dbReference type="Proteomes" id="UP001642484"/>
    </source>
</evidence>
<comment type="caution">
    <text evidence="7">The sequence shown here is derived from an EMBL/GenBank/DDBJ whole genome shotgun (WGS) entry which is preliminary data.</text>
</comment>
<keyword evidence="3 4" id="KW-0238">DNA-binding</keyword>
<gene>
    <name evidence="7" type="ORF">CCMP2556_LOCUS44262</name>
</gene>
<dbReference type="PANTHER" id="PTHR11630:SF47">
    <property type="entry name" value="DNA HELICASE MCM8"/>
    <property type="match status" value="1"/>
</dbReference>
<evidence type="ECO:0000256" key="4">
    <source>
        <dbReference type="RuleBase" id="RU004070"/>
    </source>
</evidence>
<sequence>MAVQPLQLGPLDYQNLSSFFPAYFPSDLGEGGVMRREEAQEALQWCMAFTCVAFNSTVPEISEALQHRRARFSLDQLRSARHGSPNSEFDLAKRLMCQADKCLAEIGLGFDLACALLQRHTPKLHENIESPAMRPVDVELVAPELDQPVQAVRSEMIDRYIGLRGTVVRAANISPLITELSFTCGRCSTEVVMKAVEGRFEYPSSCPKKCRFARFSVNREKCKAIDWQRVRLQEDYAEMAAGNGPQRRMPRTVDCDLKRGLVGSCVPGDVVKAVVNNRRADSLNRTGTAQCEDEFSPLQLSFIREIYKEHEKLPLLVASFCQHIYGQHLVKAALLLAVLGGLPIRSDGPEQRLRRRGDVHVLLLGDPGLGKSELLRALARLSHRGVYVSGNSSSTAGLTASVVRDPSGEFALEAGALILADNGLCCIDEFDKMGSDQQSLLEAMEQQTVSIAKAGIVCTLPARTTVVTAANPSKGSWDMSLTLAQNLKGVMSEALLSRFDIIFLMRTEDDPNQDSAMSRHIINQRMHNARRPDPQPEDWSNTADAESGRESLKSRLTQACMPALPAELLQTYLRYAKRYAHPTLSKEAKQRIKEFYLERRNGPQGALLVTPRQLEALIRLSEARARAELRDVVTKADVEDVLELLRHGFNFQEEFLQVPTRKGKSKSNALVDRLTQFMDRRVRATGCREFRVQDLKAMAGNVDDKDWEKALLASACVSRYAPGRTMFPMKAFNEAEATFAKSLTKMKQEAPDTPDLLYALEEGPEERSWALQLLSAIVESQPDIGRQLMPQVLAALEDDAASVQLAAIDVLAKLKATEHLPQILDFLADPNAQLRSASAECMGNMDAWHLAEELRPSLADSDGNVVKSALKAARSWGENGQMLASAVVRCLDHANAGARCEAVQVLTSCAEASERFAGKVAKLLANPDLQTREAAVAFFAALGPRGTRRALAETQKLLKDPIGQCAAAMALGHMKALNCAAEVASLLTPGQDSALALAATGLEPRLGVELRRPECAAAFALSLMGDEGGKYADSIASLLSDKQLPTEATASLIRSLASMGSYASGHKGKLLSFLEHPQSQLREAACWAFGAFGALLQEEGIDMLLALLNDSQATVRQRAAKALGHLQESSLYVDHLAVLLDDPVPAVQAQALESLASCGEEAESYAAIVCRMAVEHSREGHSGVRCSALKTLGNMRAADFAEEVAGCFEDSDPLVRAAAAEALAHFGAEGKEFLMQVELLRSDPHEAVRRAADECALALDA</sequence>
<evidence type="ECO:0000256" key="2">
    <source>
        <dbReference type="ARBA" id="ARBA00022840"/>
    </source>
</evidence>
<dbReference type="InterPro" id="IPR041562">
    <property type="entry name" value="MCM_lid"/>
</dbReference>